<feature type="domain" description="ABC transporter" evidence="25">
    <location>
        <begin position="972"/>
        <end position="1195"/>
    </location>
</feature>
<keyword evidence="17" id="KW-0325">Glycoprotein</keyword>
<evidence type="ECO:0000256" key="15">
    <source>
        <dbReference type="ARBA" id="ARBA00023034"/>
    </source>
</evidence>
<dbReference type="Gene3D" id="1.20.1560.10">
    <property type="entry name" value="ABC transporter type 1, transmembrane domain"/>
    <property type="match status" value="2"/>
</dbReference>
<dbReference type="InterPro" id="IPR011527">
    <property type="entry name" value="ABC1_TM_dom"/>
</dbReference>
<evidence type="ECO:0000256" key="17">
    <source>
        <dbReference type="ARBA" id="ARBA00023180"/>
    </source>
</evidence>
<dbReference type="InterPro" id="IPR017871">
    <property type="entry name" value="ABC_transporter-like_CS"/>
</dbReference>
<feature type="transmembrane region" description="Helical" evidence="24">
    <location>
        <begin position="12"/>
        <end position="28"/>
    </location>
</feature>
<feature type="domain" description="ABC transmembrane type-1" evidence="26">
    <location>
        <begin position="1279"/>
        <end position="1593"/>
    </location>
</feature>
<dbReference type="EMBL" id="KQ459602">
    <property type="protein sequence ID" value="KPI93378.1"/>
    <property type="molecule type" value="Genomic_DNA"/>
</dbReference>
<reference evidence="27 28" key="1">
    <citation type="journal article" date="2015" name="Nat. Commun.">
        <title>Outbred genome sequencing and CRISPR/Cas9 gene editing in butterflies.</title>
        <authorList>
            <person name="Li X."/>
            <person name="Fan D."/>
            <person name="Zhang W."/>
            <person name="Liu G."/>
            <person name="Zhang L."/>
            <person name="Zhao L."/>
            <person name="Fang X."/>
            <person name="Chen L."/>
            <person name="Dong Y."/>
            <person name="Chen Y."/>
            <person name="Ding Y."/>
            <person name="Zhao R."/>
            <person name="Feng M."/>
            <person name="Zhu Y."/>
            <person name="Feng Y."/>
            <person name="Jiang X."/>
            <person name="Zhu D."/>
            <person name="Xiang H."/>
            <person name="Feng X."/>
            <person name="Li S."/>
            <person name="Wang J."/>
            <person name="Zhang G."/>
            <person name="Kronforst M.R."/>
            <person name="Wang W."/>
        </authorList>
    </citation>
    <scope>NUCLEOTIDE SEQUENCE [LARGE SCALE GENOMIC DNA]</scope>
    <source>
        <strain evidence="27">Ya'a_city_454_Px</strain>
        <tissue evidence="27">Whole body</tissue>
    </source>
</reference>
<dbReference type="PROSITE" id="PS50893">
    <property type="entry name" value="ABC_TRANSPORTER_2"/>
    <property type="match status" value="2"/>
</dbReference>
<feature type="domain" description="ABC transmembrane type-1" evidence="26">
    <location>
        <begin position="593"/>
        <end position="856"/>
    </location>
</feature>
<dbReference type="FunFam" id="1.20.1560.10:FF:000026">
    <property type="entry name" value="Multidrug resistance-associated protein lethal(2)03659"/>
    <property type="match status" value="1"/>
</dbReference>
<dbReference type="GO" id="GO:0016887">
    <property type="term" value="F:ATP hydrolysis activity"/>
    <property type="evidence" value="ECO:0007669"/>
    <property type="project" value="InterPro"/>
</dbReference>
<dbReference type="InterPro" id="IPR030240">
    <property type="entry name" value="ABCC4_TMD1"/>
</dbReference>
<evidence type="ECO:0000259" key="26">
    <source>
        <dbReference type="PROSITE" id="PS50929"/>
    </source>
</evidence>
<evidence type="ECO:0000256" key="13">
    <source>
        <dbReference type="ARBA" id="ARBA00022989"/>
    </source>
</evidence>
<feature type="transmembrane region" description="Helical" evidence="24">
    <location>
        <begin position="802"/>
        <end position="825"/>
    </location>
</feature>
<dbReference type="InterPro" id="IPR050173">
    <property type="entry name" value="ABC_transporter_C-like"/>
</dbReference>
<evidence type="ECO:0000256" key="4">
    <source>
        <dbReference type="ARBA" id="ARBA00007505"/>
    </source>
</evidence>
<evidence type="ECO:0000256" key="5">
    <source>
        <dbReference type="ARBA" id="ARBA00012290"/>
    </source>
</evidence>
<evidence type="ECO:0000256" key="18">
    <source>
        <dbReference type="ARBA" id="ARBA00023239"/>
    </source>
</evidence>
<dbReference type="FunFam" id="1.20.1560.10:FF:000014">
    <property type="entry name" value="Multidrug resistance-associated protein member 4"/>
    <property type="match status" value="1"/>
</dbReference>
<feature type="transmembrane region" description="Helical" evidence="24">
    <location>
        <begin position="1353"/>
        <end position="1375"/>
    </location>
</feature>
<dbReference type="FunFam" id="3.40.50.300:FF:000163">
    <property type="entry name" value="Multidrug resistance-associated protein member 4"/>
    <property type="match status" value="1"/>
</dbReference>
<keyword evidence="12" id="KW-0735">Signal-anchor</keyword>
<dbReference type="CDD" id="cd03250">
    <property type="entry name" value="ABCC_MRP_domain1"/>
    <property type="match status" value="1"/>
</dbReference>
<feature type="coiled-coil region" evidence="22">
    <location>
        <begin position="83"/>
        <end position="110"/>
    </location>
</feature>
<dbReference type="CDD" id="cd03244">
    <property type="entry name" value="ABCC_MRP_domain2"/>
    <property type="match status" value="1"/>
</dbReference>
<evidence type="ECO:0000256" key="16">
    <source>
        <dbReference type="ARBA" id="ARBA00023136"/>
    </source>
</evidence>
<evidence type="ECO:0000256" key="2">
    <source>
        <dbReference type="ARBA" id="ARBA00004323"/>
    </source>
</evidence>
<dbReference type="InterPro" id="IPR016040">
    <property type="entry name" value="NAD(P)-bd_dom"/>
</dbReference>
<dbReference type="GO" id="GO:0005524">
    <property type="term" value="F:ATP binding"/>
    <property type="evidence" value="ECO:0007669"/>
    <property type="project" value="UniProtKB-KW"/>
</dbReference>
<evidence type="ECO:0000256" key="11">
    <source>
        <dbReference type="ARBA" id="ARBA00022840"/>
    </source>
</evidence>
<keyword evidence="16 24" id="KW-0472">Membrane</keyword>
<feature type="region of interest" description="Disordered" evidence="23">
    <location>
        <begin position="888"/>
        <end position="958"/>
    </location>
</feature>
<evidence type="ECO:0000256" key="12">
    <source>
        <dbReference type="ARBA" id="ARBA00022968"/>
    </source>
</evidence>
<dbReference type="STRING" id="66420.A0A194PK32"/>
<evidence type="ECO:0000256" key="3">
    <source>
        <dbReference type="ARBA" id="ARBA00005100"/>
    </source>
</evidence>
<dbReference type="InterPro" id="IPR003593">
    <property type="entry name" value="AAA+_ATPase"/>
</dbReference>
<dbReference type="GO" id="GO:0000139">
    <property type="term" value="C:Golgi membrane"/>
    <property type="evidence" value="ECO:0007669"/>
    <property type="project" value="UniProtKB-SubCell"/>
</dbReference>
<evidence type="ECO:0000256" key="9">
    <source>
        <dbReference type="ARBA" id="ARBA00022741"/>
    </source>
</evidence>
<dbReference type="Gene3D" id="3.40.50.720">
    <property type="entry name" value="NAD(P)-binding Rossmann-like Domain"/>
    <property type="match status" value="2"/>
</dbReference>
<comment type="catalytic activity">
    <reaction evidence="21">
        <text>UDP-alpha-D-glucuronate + H(+) = UDP-alpha-D-xylose + CO2</text>
        <dbReference type="Rhea" id="RHEA:23916"/>
        <dbReference type="ChEBI" id="CHEBI:15378"/>
        <dbReference type="ChEBI" id="CHEBI:16526"/>
        <dbReference type="ChEBI" id="CHEBI:57632"/>
        <dbReference type="ChEBI" id="CHEBI:58052"/>
        <dbReference type="EC" id="4.1.1.35"/>
    </reaction>
    <physiologicalReaction direction="left-to-right" evidence="21">
        <dbReference type="Rhea" id="RHEA:23917"/>
    </physiologicalReaction>
</comment>
<dbReference type="SUPFAM" id="SSF51735">
    <property type="entry name" value="NAD(P)-binding Rossmann-fold domains"/>
    <property type="match status" value="1"/>
</dbReference>
<keyword evidence="18" id="KW-0456">Lyase</keyword>
<evidence type="ECO:0000256" key="8">
    <source>
        <dbReference type="ARBA" id="ARBA00022692"/>
    </source>
</evidence>
<dbReference type="PROSITE" id="PS50929">
    <property type="entry name" value="ABC_TM1F"/>
    <property type="match status" value="2"/>
</dbReference>
<dbReference type="SMART" id="SM00382">
    <property type="entry name" value="AAA"/>
    <property type="match status" value="2"/>
</dbReference>
<dbReference type="CDD" id="cd18593">
    <property type="entry name" value="ABC_6TM_MRP4_D1_like"/>
    <property type="match status" value="1"/>
</dbReference>
<keyword evidence="11" id="KW-0067">ATP-binding</keyword>
<evidence type="ECO:0000256" key="24">
    <source>
        <dbReference type="SAM" id="Phobius"/>
    </source>
</evidence>
<organism evidence="27 28">
    <name type="scientific">Papilio xuthus</name>
    <name type="common">Asian swallowtail butterfly</name>
    <dbReference type="NCBI Taxonomy" id="66420"/>
    <lineage>
        <taxon>Eukaryota</taxon>
        <taxon>Metazoa</taxon>
        <taxon>Ecdysozoa</taxon>
        <taxon>Arthropoda</taxon>
        <taxon>Hexapoda</taxon>
        <taxon>Insecta</taxon>
        <taxon>Pterygota</taxon>
        <taxon>Neoptera</taxon>
        <taxon>Endopterygota</taxon>
        <taxon>Lepidoptera</taxon>
        <taxon>Glossata</taxon>
        <taxon>Ditrysia</taxon>
        <taxon>Papilionoidea</taxon>
        <taxon>Papilionidae</taxon>
        <taxon>Papilioninae</taxon>
        <taxon>Papilio</taxon>
    </lineage>
</organism>
<dbReference type="SUPFAM" id="SSF52540">
    <property type="entry name" value="P-loop containing nucleoside triphosphate hydrolases"/>
    <property type="match status" value="2"/>
</dbReference>
<feature type="transmembrane region" description="Helical" evidence="24">
    <location>
        <begin position="1538"/>
        <end position="1558"/>
    </location>
</feature>
<feature type="domain" description="ABC transporter" evidence="25">
    <location>
        <begin position="1633"/>
        <end position="1864"/>
    </location>
</feature>
<dbReference type="GO" id="GO:0140359">
    <property type="term" value="F:ABC-type transporter activity"/>
    <property type="evidence" value="ECO:0007669"/>
    <property type="project" value="InterPro"/>
</dbReference>
<sequence length="1894" mass="211961">MIRQSLKFRKTITIVCVLSLLAFIILILKKDKYIDNSEQKTHHQRVDDDFQDVAYREFDEIPKKDSYILGEKKLKMETKYVPDESTKRELQEAKAKIEQLEKKIAILEGRIPQKYPDVQYLGYKERKRILVTGGAGFVGSHLVDVLMIQGHEVIVVDNFFTGRKRNVEHWFGHRNFEMIHHDIVNPLYVEADEIYHLASPASPPHYMQNPVKTIKTNTLGTINMLGLARRVGAKILIASTSEVYGDPMVHPQPESYWGHVNPIGPRACYDEGKRVAETLAYSYAKQENVSVRVARIFNTYGPRMHVSDGRVVSNFVMQALQNLTITVYGNGKQTRSFCYVSDLVDGLLALMESTYYLPVNIGNPVEHTIEEFAVIIKNLVPGCRSTVATGAAVEDDPQRRRPDITLAKKHLQWSPKVTLQEGLQRTIDYFKEELSHLKMESLKKKGKPPNPRAKANIFSALTFAWTLPIFWGGLKKEMEERDLYEPLEEHASSPLGDKFARLWEEEVARAGAKRTPSLLRVILKAYAARCMLYGFVLLFMECGIRIQQPRMLGLFVAYFGQIERRFMRRRVMILRDQAHITRQGFDNGTDKKIAQPVFLGKLIDFYGREQTAIKPVDAYLYAGAVILCSALNVFVVHPYMMAILHMGMKFRVACCSLIYRKSLRLSKTALGETTVGQVVNLLSNDVNRFDVAIIFLHYLWIGPLATVIIAYFMWLEISWAAVVGVGFMLAFIPLQAYFGKRTSELRLKTALRTDERVRLMNEILSGIQVIKMYTWEKPFADLVAKARKQEIKQIRATSYIRGVLTSFVMFMTRICLFISILAYVLGQNNIITAKQVFVVTSFYNILRQTMTVFFPQGIAQVAEATISIKRLQNFMLYEDTSKPVPGLSEIQTATKKKGKEDKEVVRESVPSTKDEPLVTEEKVQPEKLETTEAEKKRDEARGNGNATLAPLESGEEDDEELAMRVEEDARGVRLKHATAKWITSHAENTLTDMSLTIKPGKLIAVIGPVGAGKSSLLHVLLRELPLLSGSVHVGGTVSYASQEPWLFAGSVRQNILFGQAMDRPRYNAVVRRCALDRDFTLFPQGDKTVVGERGVSLSGGQRARISLARAVYKRADIYLLDDPLSAVDAHVGRHLFESCVVGYLRNTTRILVTHQLQFLRDVDQIIILKNGSIAAAGDFETLSASGLDFATLLARGEAEEEKPKPAPEPASADLEDSLLQGSFRKRQMSIHSVSSVDNLTAAGMPEGGREAAELRSAGAVAGAVYAAYLRAAGHPLLVALMLLVTTLAQLLGSSSDWWTSYWVTLEEGLPPALLNTLSENVTGPTLQLTSNDTSPLVDNAQFPNSALDRYDCIYIYTAMVLSLVAVSLLRSFMFFSMAMSASTRLHNNMFAAITRAPMRFFHSNPSGRVLNRFSKDMGAVDEILPSALLDVLQIGLSLIGIVVVVATVNWWLLLPTLAIGVIFYGLRIVYLSSSRSIKRLEGVTRSPVFSHLNASLQGITTIRAFGAQEALIREFDNHQDLHSSAWYLFIASSRAFGFWLDLVCVVYIAIVTLSFLVFDQQEHGGNVGLAITQAMGLTGMFQWGMRQSTELENQMTSVERIMEYSKIESEPPLESPPDRKPPASWPEAGRLEFRRVSLHYAPGEPAVLRDLSFLVLPREKVGIVGRTGAGKSSLINALFRLAKIEGEIIIDGRETSTLGLHELRSQISIIPQEPVLFSGTMRHNLDPFDEYPDQVLWRALEEVELKEAVQELPAGLNSRMSEGGTNFSVGQRQLVCLARAIVRRSRLLVLDEATANVDPQTDTLIQTTIRNKFAECTVLTIAHRLHTVMDSDKVLVMDAGQLVEFDHPHILLQKSEGVLRGMVDQTGRAMSETLARVAQQAYESKYPQSGAAVE</sequence>
<evidence type="ECO:0000256" key="14">
    <source>
        <dbReference type="ARBA" id="ARBA00023027"/>
    </source>
</evidence>
<protein>
    <recommendedName>
        <fullName evidence="6">UDP-glucuronic acid decarboxylase 1</fullName>
        <ecNumber evidence="5">4.1.1.35</ecNumber>
    </recommendedName>
    <alternativeName>
        <fullName evidence="19">UDP-glucuronate decarboxylase 1</fullName>
    </alternativeName>
</protein>
<evidence type="ECO:0000313" key="27">
    <source>
        <dbReference type="EMBL" id="KPI93378.1"/>
    </source>
</evidence>
<dbReference type="SUPFAM" id="SSF90123">
    <property type="entry name" value="ABC transporter transmembrane region"/>
    <property type="match status" value="2"/>
</dbReference>
<evidence type="ECO:0000256" key="7">
    <source>
        <dbReference type="ARBA" id="ARBA00022448"/>
    </source>
</evidence>
<evidence type="ECO:0000256" key="1">
    <source>
        <dbReference type="ARBA" id="ARBA00004141"/>
    </source>
</evidence>
<dbReference type="InterPro" id="IPR036640">
    <property type="entry name" value="ABC1_TM_sf"/>
</dbReference>
<feature type="compositionally biased region" description="Basic and acidic residues" evidence="23">
    <location>
        <begin position="898"/>
        <end position="941"/>
    </location>
</feature>
<gene>
    <name evidence="27" type="ORF">RR46_10638</name>
</gene>
<dbReference type="Pfam" id="PF00005">
    <property type="entry name" value="ABC_tran"/>
    <property type="match status" value="2"/>
</dbReference>
<dbReference type="Proteomes" id="UP000053268">
    <property type="component" value="Unassembled WGS sequence"/>
</dbReference>
<keyword evidence="28" id="KW-1185">Reference proteome</keyword>
<dbReference type="EC" id="4.1.1.35" evidence="5"/>
<evidence type="ECO:0000256" key="20">
    <source>
        <dbReference type="ARBA" id="ARBA00037859"/>
    </source>
</evidence>
<dbReference type="PANTHER" id="PTHR24223:SF448">
    <property type="entry name" value="FI20146P1-RELATED"/>
    <property type="match status" value="1"/>
</dbReference>
<dbReference type="GO" id="GO:0032580">
    <property type="term" value="C:Golgi cisterna membrane"/>
    <property type="evidence" value="ECO:0007669"/>
    <property type="project" value="UniProtKB-SubCell"/>
</dbReference>
<keyword evidence="22" id="KW-0175">Coiled coil</keyword>
<evidence type="ECO:0000256" key="19">
    <source>
        <dbReference type="ARBA" id="ARBA00031585"/>
    </source>
</evidence>
<feature type="transmembrane region" description="Helical" evidence="24">
    <location>
        <begin position="719"/>
        <end position="738"/>
    </location>
</feature>
<accession>A0A194PK32</accession>
<dbReference type="CDD" id="cd05230">
    <property type="entry name" value="UGD_SDR_e"/>
    <property type="match status" value="1"/>
</dbReference>
<evidence type="ECO:0000256" key="23">
    <source>
        <dbReference type="SAM" id="MobiDB-lite"/>
    </source>
</evidence>
<dbReference type="InterPro" id="IPR003439">
    <property type="entry name" value="ABC_transporter-like_ATP-bd"/>
</dbReference>
<keyword evidence="13 24" id="KW-1133">Transmembrane helix</keyword>
<dbReference type="Pfam" id="PF00664">
    <property type="entry name" value="ABC_membrane"/>
    <property type="match status" value="2"/>
</dbReference>
<comment type="subcellular location">
    <subcellularLocation>
        <location evidence="2">Golgi apparatus membrane</location>
        <topology evidence="2">Single-pass type II membrane protein</topology>
    </subcellularLocation>
    <subcellularLocation>
        <location evidence="20">Golgi apparatus</location>
        <location evidence="20">Golgi stack membrane</location>
    </subcellularLocation>
    <subcellularLocation>
        <location evidence="1">Membrane</location>
        <topology evidence="1">Multi-pass membrane protein</topology>
    </subcellularLocation>
</comment>
<evidence type="ECO:0000256" key="21">
    <source>
        <dbReference type="ARBA" id="ARBA00049410"/>
    </source>
</evidence>
<dbReference type="Gene3D" id="3.40.50.300">
    <property type="entry name" value="P-loop containing nucleotide triphosphate hydrolases"/>
    <property type="match status" value="2"/>
</dbReference>
<evidence type="ECO:0000256" key="22">
    <source>
        <dbReference type="SAM" id="Coils"/>
    </source>
</evidence>
<keyword evidence="9" id="KW-0547">Nucleotide-binding</keyword>
<evidence type="ECO:0000259" key="25">
    <source>
        <dbReference type="PROSITE" id="PS50893"/>
    </source>
</evidence>
<evidence type="ECO:0000313" key="28">
    <source>
        <dbReference type="Proteomes" id="UP000053268"/>
    </source>
</evidence>
<keyword evidence="7" id="KW-0813">Transport</keyword>
<evidence type="ECO:0000256" key="6">
    <source>
        <dbReference type="ARBA" id="ARBA00018816"/>
    </source>
</evidence>
<name>A0A194PK32_PAPXU</name>
<keyword evidence="14" id="KW-0520">NAD</keyword>
<feature type="transmembrane region" description="Helical" evidence="24">
    <location>
        <begin position="1450"/>
        <end position="1470"/>
    </location>
</feature>
<dbReference type="GO" id="GO:0048040">
    <property type="term" value="F:UDP-glucuronate decarboxylase activity"/>
    <property type="evidence" value="ECO:0007669"/>
    <property type="project" value="UniProtKB-EC"/>
</dbReference>
<dbReference type="PANTHER" id="PTHR24223">
    <property type="entry name" value="ATP-BINDING CASSETTE SUB-FAMILY C"/>
    <property type="match status" value="1"/>
</dbReference>
<comment type="pathway">
    <text evidence="3">Nucleotide-sugar biosynthesis; UDP-alpha-D-xylose biosynthesis; UDP-alpha-D-xylose from UDP-alpha-D-glucuronate: step 1/1.</text>
</comment>
<dbReference type="PROSITE" id="PS00211">
    <property type="entry name" value="ABC_TRANSPORTER_1"/>
    <property type="match status" value="2"/>
</dbReference>
<dbReference type="FunFam" id="3.40.50.720:FF:000065">
    <property type="entry name" value="UDP-glucuronic acid decarboxylase 1"/>
    <property type="match status" value="1"/>
</dbReference>
<proteinExistence type="inferred from homology"/>
<keyword evidence="15" id="KW-0333">Golgi apparatus</keyword>
<comment type="similarity">
    <text evidence="4">Belongs to the NAD(P)-dependent epimerase/dehydratase family. UDP-glucuronic acid decarboxylase subfamily.</text>
</comment>
<feature type="transmembrane region" description="Helical" evidence="24">
    <location>
        <begin position="618"/>
        <end position="636"/>
    </location>
</feature>
<dbReference type="InterPro" id="IPR036291">
    <property type="entry name" value="NAD(P)-bd_dom_sf"/>
</dbReference>
<evidence type="ECO:0000256" key="10">
    <source>
        <dbReference type="ARBA" id="ARBA00022793"/>
    </source>
</evidence>
<feature type="transmembrane region" description="Helical" evidence="24">
    <location>
        <begin position="691"/>
        <end position="713"/>
    </location>
</feature>
<dbReference type="FunFam" id="3.40.50.300:FF:000482">
    <property type="entry name" value="Multidrug resistance-associated protein member 4"/>
    <property type="match status" value="1"/>
</dbReference>
<keyword evidence="8 24" id="KW-0812">Transmembrane</keyword>
<feature type="transmembrane region" description="Helical" evidence="24">
    <location>
        <begin position="1423"/>
        <end position="1444"/>
    </location>
</feature>
<dbReference type="Pfam" id="PF16363">
    <property type="entry name" value="GDP_Man_Dehyd"/>
    <property type="match status" value="1"/>
</dbReference>
<dbReference type="InterPro" id="IPR027417">
    <property type="entry name" value="P-loop_NTPase"/>
</dbReference>
<keyword evidence="10" id="KW-0210">Decarboxylase</keyword>